<dbReference type="PANTHER" id="PTHR11208:SF45">
    <property type="entry name" value="SPLICING FACTOR 1"/>
    <property type="match status" value="1"/>
</dbReference>
<protein>
    <recommendedName>
        <fullName evidence="3 12">Branchpoint-bridging protein</fullName>
    </recommendedName>
</protein>
<dbReference type="GO" id="GO:0000398">
    <property type="term" value="P:mRNA splicing, via spliceosome"/>
    <property type="evidence" value="ECO:0007669"/>
    <property type="project" value="UniProtKB-UniRule"/>
</dbReference>
<evidence type="ECO:0000313" key="16">
    <source>
        <dbReference type="Proteomes" id="UP001275084"/>
    </source>
</evidence>
<dbReference type="Pfam" id="PF00098">
    <property type="entry name" value="zf-CCHC"/>
    <property type="match status" value="1"/>
</dbReference>
<dbReference type="InterPro" id="IPR045071">
    <property type="entry name" value="BBP-like"/>
</dbReference>
<comment type="subcellular location">
    <subcellularLocation>
        <location evidence="1 12">Nucleus</location>
    </subcellularLocation>
</comment>
<dbReference type="PROSITE" id="PS50158">
    <property type="entry name" value="ZF_CCHC"/>
    <property type="match status" value="1"/>
</dbReference>
<evidence type="ECO:0000256" key="9">
    <source>
        <dbReference type="ARBA" id="ARBA00023187"/>
    </source>
</evidence>
<dbReference type="Pfam" id="PF16275">
    <property type="entry name" value="SF1-HH"/>
    <property type="match status" value="1"/>
</dbReference>
<evidence type="ECO:0000256" key="12">
    <source>
        <dbReference type="RuleBase" id="RU367126"/>
    </source>
</evidence>
<comment type="caution">
    <text evidence="15">The sequence shown here is derived from an EMBL/GenBank/DDBJ whole genome shotgun (WGS) entry which is preliminary data.</text>
</comment>
<evidence type="ECO:0000256" key="1">
    <source>
        <dbReference type="ARBA" id="ARBA00004123"/>
    </source>
</evidence>
<name>A0AAJ0HH27_9PEZI</name>
<accession>A0AAJ0HH27</accession>
<keyword evidence="9 12" id="KW-0508">mRNA splicing</keyword>
<dbReference type="Pfam" id="PF22675">
    <property type="entry name" value="KH-I_KHDC4-BBP"/>
    <property type="match status" value="1"/>
</dbReference>
<dbReference type="GO" id="GO:0045131">
    <property type="term" value="F:pre-mRNA branch point binding"/>
    <property type="evidence" value="ECO:0007669"/>
    <property type="project" value="UniProtKB-UniRule"/>
</dbReference>
<reference evidence="15" key="2">
    <citation type="submission" date="2023-06" db="EMBL/GenBank/DDBJ databases">
        <authorList>
            <consortium name="Lawrence Berkeley National Laboratory"/>
            <person name="Haridas S."/>
            <person name="Hensen N."/>
            <person name="Bonometti L."/>
            <person name="Westerberg I."/>
            <person name="Brannstrom I.O."/>
            <person name="Guillou S."/>
            <person name="Cros-Aarteil S."/>
            <person name="Calhoun S."/>
            <person name="Kuo A."/>
            <person name="Mondo S."/>
            <person name="Pangilinan J."/>
            <person name="Riley R."/>
            <person name="Labutti K."/>
            <person name="Andreopoulos B."/>
            <person name="Lipzen A."/>
            <person name="Chen C."/>
            <person name="Yanf M."/>
            <person name="Daum C."/>
            <person name="Ng V."/>
            <person name="Clum A."/>
            <person name="Steindorff A."/>
            <person name="Ohm R."/>
            <person name="Martin F."/>
            <person name="Silar P."/>
            <person name="Natvig D."/>
            <person name="Lalanne C."/>
            <person name="Gautier V."/>
            <person name="Ament-Velasquez S.L."/>
            <person name="Kruys A."/>
            <person name="Hutchinson M.I."/>
            <person name="Powell A.J."/>
            <person name="Barry K."/>
            <person name="Miller A.N."/>
            <person name="Grigoriev I.V."/>
            <person name="Debuchy R."/>
            <person name="Gladieux P."/>
            <person name="Thoren M.H."/>
            <person name="Johannesson H."/>
        </authorList>
    </citation>
    <scope>NUCLEOTIDE SEQUENCE</scope>
    <source>
        <strain evidence="15">CBS 955.72</strain>
    </source>
</reference>
<dbReference type="SUPFAM" id="SSF54791">
    <property type="entry name" value="Eukaryotic type KH-domain (KH-domain type I)"/>
    <property type="match status" value="1"/>
</dbReference>
<dbReference type="CDD" id="cd02395">
    <property type="entry name" value="KH-I_BBP"/>
    <property type="match status" value="1"/>
</dbReference>
<keyword evidence="7 12" id="KW-0862">Zinc</keyword>
<dbReference type="PANTHER" id="PTHR11208">
    <property type="entry name" value="RNA-BINDING PROTEIN RELATED"/>
    <property type="match status" value="1"/>
</dbReference>
<evidence type="ECO:0000256" key="4">
    <source>
        <dbReference type="ARBA" id="ARBA00022664"/>
    </source>
</evidence>
<dbReference type="InterPro" id="IPR032570">
    <property type="entry name" value="SF1-HH"/>
</dbReference>
<feature type="region of interest" description="Disordered" evidence="13">
    <location>
        <begin position="59"/>
        <end position="81"/>
    </location>
</feature>
<evidence type="ECO:0000256" key="13">
    <source>
        <dbReference type="SAM" id="MobiDB-lite"/>
    </source>
</evidence>
<reference evidence="15" key="1">
    <citation type="journal article" date="2023" name="Mol. Phylogenet. Evol.">
        <title>Genome-scale phylogeny and comparative genomics of the fungal order Sordariales.</title>
        <authorList>
            <person name="Hensen N."/>
            <person name="Bonometti L."/>
            <person name="Westerberg I."/>
            <person name="Brannstrom I.O."/>
            <person name="Guillou S."/>
            <person name="Cros-Aarteil S."/>
            <person name="Calhoun S."/>
            <person name="Haridas S."/>
            <person name="Kuo A."/>
            <person name="Mondo S."/>
            <person name="Pangilinan J."/>
            <person name="Riley R."/>
            <person name="LaButti K."/>
            <person name="Andreopoulos B."/>
            <person name="Lipzen A."/>
            <person name="Chen C."/>
            <person name="Yan M."/>
            <person name="Daum C."/>
            <person name="Ng V."/>
            <person name="Clum A."/>
            <person name="Steindorff A."/>
            <person name="Ohm R.A."/>
            <person name="Martin F."/>
            <person name="Silar P."/>
            <person name="Natvig D.O."/>
            <person name="Lalanne C."/>
            <person name="Gautier V."/>
            <person name="Ament-Velasquez S.L."/>
            <person name="Kruys A."/>
            <person name="Hutchinson M.I."/>
            <person name="Powell A.J."/>
            <person name="Barry K."/>
            <person name="Miller A.N."/>
            <person name="Grigoriev I.V."/>
            <person name="Debuchy R."/>
            <person name="Gladieux P."/>
            <person name="Hiltunen Thoren M."/>
            <person name="Johannesson H."/>
        </authorList>
    </citation>
    <scope>NUCLEOTIDE SEQUENCE</scope>
    <source>
        <strain evidence="15">CBS 955.72</strain>
    </source>
</reference>
<dbReference type="Proteomes" id="UP001275084">
    <property type="component" value="Unassembled WGS sequence"/>
</dbReference>
<dbReference type="InterPro" id="IPR055256">
    <property type="entry name" value="KH_1_KHDC4/BBP-like"/>
</dbReference>
<evidence type="ECO:0000256" key="2">
    <source>
        <dbReference type="ARBA" id="ARBA00010382"/>
    </source>
</evidence>
<dbReference type="Gene3D" id="6.10.140.1790">
    <property type="match status" value="1"/>
</dbReference>
<keyword evidence="6 11" id="KW-0863">Zinc-finger</keyword>
<evidence type="ECO:0000256" key="5">
    <source>
        <dbReference type="ARBA" id="ARBA00022723"/>
    </source>
</evidence>
<dbReference type="GO" id="GO:0048024">
    <property type="term" value="P:regulation of mRNA splicing, via spliceosome"/>
    <property type="evidence" value="ECO:0007669"/>
    <property type="project" value="TreeGrafter"/>
</dbReference>
<dbReference type="InterPro" id="IPR047086">
    <property type="entry name" value="SF1-HH_sf"/>
</dbReference>
<dbReference type="SMART" id="SM00322">
    <property type="entry name" value="KH"/>
    <property type="match status" value="1"/>
</dbReference>
<gene>
    <name evidence="15" type="ORF">B0T25DRAFT_542266</name>
</gene>
<dbReference type="GO" id="GO:0003729">
    <property type="term" value="F:mRNA binding"/>
    <property type="evidence" value="ECO:0007669"/>
    <property type="project" value="TreeGrafter"/>
</dbReference>
<keyword evidence="8" id="KW-0694">RNA-binding</keyword>
<comment type="similarity">
    <text evidence="2 12">Belongs to the BBP/SF1 family.</text>
</comment>
<keyword evidence="12" id="KW-0747">Spliceosome</keyword>
<evidence type="ECO:0000256" key="7">
    <source>
        <dbReference type="ARBA" id="ARBA00022833"/>
    </source>
</evidence>
<dbReference type="EMBL" id="JAUIQD010000004">
    <property type="protein sequence ID" value="KAK3352563.1"/>
    <property type="molecule type" value="Genomic_DNA"/>
</dbReference>
<dbReference type="GO" id="GO:0008270">
    <property type="term" value="F:zinc ion binding"/>
    <property type="evidence" value="ECO:0007669"/>
    <property type="project" value="UniProtKB-UniRule"/>
</dbReference>
<evidence type="ECO:0000256" key="6">
    <source>
        <dbReference type="ARBA" id="ARBA00022771"/>
    </source>
</evidence>
<evidence type="ECO:0000256" key="3">
    <source>
        <dbReference type="ARBA" id="ARBA00017984"/>
    </source>
</evidence>
<dbReference type="InterPro" id="IPR001878">
    <property type="entry name" value="Znf_CCHC"/>
</dbReference>
<evidence type="ECO:0000256" key="11">
    <source>
        <dbReference type="PROSITE-ProRule" id="PRU00047"/>
    </source>
</evidence>
<keyword evidence="5 12" id="KW-0479">Metal-binding</keyword>
<dbReference type="AlphaFoldDB" id="A0AAJ0HH27"/>
<comment type="function">
    <text evidence="12">Necessary for the splicing of pre-mRNA. Has a role in the recognition of the branch site (5'-UACUAAC-3'), the pyrimidine tract and the 3'-splice site at the 3'-end of introns.</text>
</comment>
<feature type="region of interest" description="Disordered" evidence="13">
    <location>
        <begin position="293"/>
        <end position="313"/>
    </location>
</feature>
<evidence type="ECO:0000256" key="10">
    <source>
        <dbReference type="ARBA" id="ARBA00023242"/>
    </source>
</evidence>
<keyword evidence="10 12" id="KW-0539">Nucleus</keyword>
<keyword evidence="16" id="KW-1185">Reference proteome</keyword>
<feature type="domain" description="CCHC-type" evidence="14">
    <location>
        <begin position="268"/>
        <end position="281"/>
    </location>
</feature>
<dbReference type="InterPro" id="IPR004087">
    <property type="entry name" value="KH_dom"/>
</dbReference>
<organism evidence="15 16">
    <name type="scientific">Lasiosphaeria hispida</name>
    <dbReference type="NCBI Taxonomy" id="260671"/>
    <lineage>
        <taxon>Eukaryota</taxon>
        <taxon>Fungi</taxon>
        <taxon>Dikarya</taxon>
        <taxon>Ascomycota</taxon>
        <taxon>Pezizomycotina</taxon>
        <taxon>Sordariomycetes</taxon>
        <taxon>Sordariomycetidae</taxon>
        <taxon>Sordariales</taxon>
        <taxon>Lasiosphaeriaceae</taxon>
        <taxon>Lasiosphaeria</taxon>
    </lineage>
</organism>
<dbReference type="GO" id="GO:0005681">
    <property type="term" value="C:spliceosomal complex"/>
    <property type="evidence" value="ECO:0007669"/>
    <property type="project" value="UniProtKB-KW"/>
</dbReference>
<evidence type="ECO:0000256" key="8">
    <source>
        <dbReference type="ARBA" id="ARBA00022884"/>
    </source>
</evidence>
<dbReference type="SMART" id="SM00343">
    <property type="entry name" value="ZnF_C2HC"/>
    <property type="match status" value="1"/>
</dbReference>
<dbReference type="InterPro" id="IPR036612">
    <property type="entry name" value="KH_dom_type_1_sf"/>
</dbReference>
<evidence type="ECO:0000259" key="14">
    <source>
        <dbReference type="PROSITE" id="PS50158"/>
    </source>
</evidence>
<proteinExistence type="inferred from homology"/>
<evidence type="ECO:0000313" key="15">
    <source>
        <dbReference type="EMBL" id="KAK3352563.1"/>
    </source>
</evidence>
<dbReference type="Gene3D" id="3.30.1370.10">
    <property type="entry name" value="K Homology domain, type 1"/>
    <property type="match status" value="1"/>
</dbReference>
<sequence length="336" mass="37179">MAPTAAPRQSRWGPRITFTAPALASFNLAIEAPMTAEQAEAHALHVRISEITQKLEMNDIVPADPIRRSTSPTPEYDMSGRRINTRHQRYRGSLTAERQSLISQAAQVMPNYHPPAGFRYTTPSRITEKLYIPVKDFPEVNFIGQILGPRGRSLMETATASGATIALRGKGSVKEGRGRANSKLRDDMNEPLHCLITADSQAKVDKAKSLLKETIEMAITTPEHANTRKQEQLRALARVNGTFPDDEGLHAGLPGTVDREPSSILVVCRVCGGNGHIARDCVERQARLLHRGSTVRSKTPPWRKARQHGTQPEAHGNINLLDVMYSSFLSEVYPRQ</sequence>
<keyword evidence="4 12" id="KW-0507">mRNA processing</keyword>